<keyword evidence="10" id="KW-1185">Reference proteome</keyword>
<proteinExistence type="inferred from homology"/>
<dbReference type="Proteomes" id="UP001182556">
    <property type="component" value="Unassembled WGS sequence"/>
</dbReference>
<feature type="transmembrane region" description="Helical" evidence="6">
    <location>
        <begin position="374"/>
        <end position="395"/>
    </location>
</feature>
<name>A0AAD9FWI0_PAPLA</name>
<evidence type="ECO:0000256" key="2">
    <source>
        <dbReference type="ARBA" id="ARBA00005648"/>
    </source>
</evidence>
<dbReference type="GO" id="GO:0006888">
    <property type="term" value="P:endoplasmic reticulum to Golgi vesicle-mediated transport"/>
    <property type="evidence" value="ECO:0007669"/>
    <property type="project" value="TreeGrafter"/>
</dbReference>
<dbReference type="GO" id="GO:0000139">
    <property type="term" value="C:Golgi membrane"/>
    <property type="evidence" value="ECO:0007669"/>
    <property type="project" value="TreeGrafter"/>
</dbReference>
<feature type="domain" description="Endoplasmic reticulum vesicle transporter N-terminal" evidence="8">
    <location>
        <begin position="11"/>
        <end position="99"/>
    </location>
</feature>
<dbReference type="GO" id="GO:0005789">
    <property type="term" value="C:endoplasmic reticulum membrane"/>
    <property type="evidence" value="ECO:0007669"/>
    <property type="project" value="TreeGrafter"/>
</dbReference>
<dbReference type="InterPro" id="IPR039542">
    <property type="entry name" value="Erv_N"/>
</dbReference>
<organism evidence="9 10">
    <name type="scientific">Papiliotrema laurentii</name>
    <name type="common">Cryptococcus laurentii</name>
    <dbReference type="NCBI Taxonomy" id="5418"/>
    <lineage>
        <taxon>Eukaryota</taxon>
        <taxon>Fungi</taxon>
        <taxon>Dikarya</taxon>
        <taxon>Basidiomycota</taxon>
        <taxon>Agaricomycotina</taxon>
        <taxon>Tremellomycetes</taxon>
        <taxon>Tremellales</taxon>
        <taxon>Rhynchogastremaceae</taxon>
        <taxon>Papiliotrema</taxon>
    </lineage>
</organism>
<dbReference type="PANTHER" id="PTHR10984:SF25">
    <property type="entry name" value="ENDOPLASMIC RETICULUM-GOLGI INTERMEDIATE COMPARTMENT PROTEIN 3"/>
    <property type="match status" value="1"/>
</dbReference>
<evidence type="ECO:0000313" key="9">
    <source>
        <dbReference type="EMBL" id="KAK1927525.1"/>
    </source>
</evidence>
<comment type="subcellular location">
    <subcellularLocation>
        <location evidence="1">Membrane</location>
        <topology evidence="1">Multi-pass membrane protein</topology>
    </subcellularLocation>
</comment>
<evidence type="ECO:0000256" key="3">
    <source>
        <dbReference type="ARBA" id="ARBA00022692"/>
    </source>
</evidence>
<dbReference type="InterPro" id="IPR045888">
    <property type="entry name" value="Erv"/>
</dbReference>
<dbReference type="GO" id="GO:0006890">
    <property type="term" value="P:retrograde vesicle-mediated transport, Golgi to endoplasmic reticulum"/>
    <property type="evidence" value="ECO:0007669"/>
    <property type="project" value="TreeGrafter"/>
</dbReference>
<comment type="caution">
    <text evidence="9">The sequence shown here is derived from an EMBL/GenBank/DDBJ whole genome shotgun (WGS) entry which is preliminary data.</text>
</comment>
<evidence type="ECO:0000256" key="6">
    <source>
        <dbReference type="SAM" id="Phobius"/>
    </source>
</evidence>
<dbReference type="Pfam" id="PF07970">
    <property type="entry name" value="COPIIcoated_ERV"/>
    <property type="match status" value="1"/>
</dbReference>
<keyword evidence="5 6" id="KW-0472">Membrane</keyword>
<evidence type="ECO:0000256" key="4">
    <source>
        <dbReference type="ARBA" id="ARBA00022989"/>
    </source>
</evidence>
<feature type="domain" description="Endoplasmic reticulum vesicle transporter C-terminal" evidence="7">
    <location>
        <begin position="145"/>
        <end position="396"/>
    </location>
</feature>
<dbReference type="AlphaFoldDB" id="A0AAD9FWI0"/>
<evidence type="ECO:0000259" key="8">
    <source>
        <dbReference type="Pfam" id="PF13850"/>
    </source>
</evidence>
<dbReference type="PANTHER" id="PTHR10984">
    <property type="entry name" value="ENDOPLASMIC RETICULUM-GOLGI INTERMEDIATE COMPARTMENT PROTEIN"/>
    <property type="match status" value="1"/>
</dbReference>
<dbReference type="Pfam" id="PF13850">
    <property type="entry name" value="ERGIC_N"/>
    <property type="match status" value="1"/>
</dbReference>
<dbReference type="InterPro" id="IPR012936">
    <property type="entry name" value="Erv_C"/>
</dbReference>
<dbReference type="EMBL" id="JAODAN010000001">
    <property type="protein sequence ID" value="KAK1927525.1"/>
    <property type="molecule type" value="Genomic_DNA"/>
</dbReference>
<evidence type="ECO:0000256" key="5">
    <source>
        <dbReference type="ARBA" id="ARBA00023136"/>
    </source>
</evidence>
<dbReference type="GO" id="GO:0030134">
    <property type="term" value="C:COPII-coated ER to Golgi transport vesicle"/>
    <property type="evidence" value="ECO:0007669"/>
    <property type="project" value="TreeGrafter"/>
</dbReference>
<protein>
    <submittedName>
        <fullName evidence="9">ER to Golgi transport-related protein</fullName>
    </submittedName>
</protein>
<keyword evidence="3 6" id="KW-0812">Transmembrane</keyword>
<sequence>MGRNGFLGSFQGFDAFGKTMEDVKIKTRTGALLTLISFSIILSAMLIEFIDYRRIHIEPSIMVDRSRGEKLVIEMDISFPRVPCYLLSLDVMDISGEHQTDLEHDITKTRLSKDGRVLEVTKSGQLKGEAERANMNRDPNYCGSCYGASPPESGCCNTCEEVRQAYVRKGWSFTDPNGIEQCVDEGWVEKMQEQNTEGCRIEGRVKVNKVIGNLHFSPGRSFQNNAMQIQEIVPYLRDNNHHDFGHIINKFRFGADIPQAQEAALLPREMATRRRLGIKDPLQNVAVHTEESDYMFQYFLKVVSTSFVYLSGETISSHQYSVTQYERDLRFGNAPGRDGHGHMTSHGVNGVPGVFFNYEISPMKIIHTETRQSFAHFLTSSCAIIGGVLTVAGLVDSIIFNGSKRLQGREPGFNGPSGKMM</sequence>
<comment type="similarity">
    <text evidence="2">Belongs to the ERGIC family.</text>
</comment>
<evidence type="ECO:0000259" key="7">
    <source>
        <dbReference type="Pfam" id="PF07970"/>
    </source>
</evidence>
<evidence type="ECO:0000313" key="10">
    <source>
        <dbReference type="Proteomes" id="UP001182556"/>
    </source>
</evidence>
<evidence type="ECO:0000256" key="1">
    <source>
        <dbReference type="ARBA" id="ARBA00004141"/>
    </source>
</evidence>
<reference evidence="9" key="1">
    <citation type="submission" date="2023-02" db="EMBL/GenBank/DDBJ databases">
        <title>Identification and recombinant expression of a fungal hydrolase from Papiliotrema laurentii that hydrolyzes apple cutin and clears colloidal polyester polyurethane.</title>
        <authorList>
            <consortium name="DOE Joint Genome Institute"/>
            <person name="Roman V.A."/>
            <person name="Bojanowski C."/>
            <person name="Crable B.R."/>
            <person name="Wagner D.N."/>
            <person name="Hung C.S."/>
            <person name="Nadeau L.J."/>
            <person name="Schratz L."/>
            <person name="Haridas S."/>
            <person name="Pangilinan J."/>
            <person name="Lipzen A."/>
            <person name="Na H."/>
            <person name="Yan M."/>
            <person name="Ng V."/>
            <person name="Grigoriev I.V."/>
            <person name="Spatafora J.W."/>
            <person name="Barlow D."/>
            <person name="Biffinger J."/>
            <person name="Kelley-Loughnane N."/>
            <person name="Varaljay V.A."/>
            <person name="Crookes-Goodson W.J."/>
        </authorList>
    </citation>
    <scope>NUCLEOTIDE SEQUENCE</scope>
    <source>
        <strain evidence="9">5307AH</strain>
    </source>
</reference>
<gene>
    <name evidence="9" type="ORF">DB88DRAFT_478310</name>
</gene>
<accession>A0AAD9FWI0</accession>
<keyword evidence="4 6" id="KW-1133">Transmembrane helix</keyword>
<feature type="transmembrane region" description="Helical" evidence="6">
    <location>
        <begin position="30"/>
        <end position="50"/>
    </location>
</feature>